<dbReference type="Proteomes" id="UP001388673">
    <property type="component" value="Unassembled WGS sequence"/>
</dbReference>
<keyword evidence="3" id="KW-1185">Reference proteome</keyword>
<evidence type="ECO:0000313" key="3">
    <source>
        <dbReference type="Proteomes" id="UP001388673"/>
    </source>
</evidence>
<feature type="compositionally biased region" description="Acidic residues" evidence="1">
    <location>
        <begin position="51"/>
        <end position="67"/>
    </location>
</feature>
<feature type="compositionally biased region" description="Basic and acidic residues" evidence="1">
    <location>
        <begin position="169"/>
        <end position="184"/>
    </location>
</feature>
<feature type="compositionally biased region" description="Low complexity" evidence="1">
    <location>
        <begin position="26"/>
        <end position="36"/>
    </location>
</feature>
<gene>
    <name evidence="2" type="ORF">IAR55_001638</name>
</gene>
<dbReference type="GeneID" id="92178897"/>
<dbReference type="EMBL" id="JBCAWK010000003">
    <property type="protein sequence ID" value="KAK8864390.1"/>
    <property type="molecule type" value="Genomic_DNA"/>
</dbReference>
<feature type="compositionally biased region" description="Pro residues" evidence="1">
    <location>
        <begin position="80"/>
        <end position="99"/>
    </location>
</feature>
<feature type="compositionally biased region" description="Pro residues" evidence="1">
    <location>
        <begin position="1"/>
        <end position="10"/>
    </location>
</feature>
<proteinExistence type="predicted"/>
<sequence>MSEPPPPPGPHSFRLKRNKSPALTRSSPLNPSLNSPIQSQSPALQLSPVKEEEEEGEALEGLSEEFFDAPSDPTSASNFPSPPSRPPRSPPRTPLPAVPRPEIRVIPPTGESHSTYSLDAYFEAVEDEEGRWDDPSVEEEEDEEEAVIDSKLEERMMREFGLWAEAKDEKTVRHTREEKGKGKATELGTLSLPEEPAKHSPPFEDFGVDLTTTPPASASTISAALEREGSGGSDTTVKAHPRRHSLSRSPTPPHETSPEIVTPHSRFTQAMGLAPSIEGPGFGDDADTIKWLKGDIENLQAEKDEMMEENRNYWFMLQAMNDHADQLLVTITPQSLVGPILELCASFQDETLAQIVRFRTQVGTLARAVGSPPPNTNRLLMDTSILETFARVVRVMVREYDPLDNFLFVEPGNVSDYIPPDILWLFVHTAEEDLLVQLREVLTTFLNTCAGSRRAVVLKLLLRQVMEDRLDNRRKTLPYWQQWARRQRLLFERNGNRLQVDDERVKQGDLRRLRWEELDEYVTRDQKAKKEWDEAF</sequence>
<name>A0AAW0Z2T7_9TREE</name>
<reference evidence="2 3" key="1">
    <citation type="journal article" date="2024" name="bioRxiv">
        <title>Comparative genomics of Cryptococcus and Kwoniella reveals pathogenesis evolution and contrasting karyotype dynamics via intercentromeric recombination or chromosome fusion.</title>
        <authorList>
            <person name="Coelho M.A."/>
            <person name="David-Palma M."/>
            <person name="Shea T."/>
            <person name="Bowers K."/>
            <person name="McGinley-Smith S."/>
            <person name="Mohammad A.W."/>
            <person name="Gnirke A."/>
            <person name="Yurkov A.M."/>
            <person name="Nowrousian M."/>
            <person name="Sun S."/>
            <person name="Cuomo C.A."/>
            <person name="Heitman J."/>
        </authorList>
    </citation>
    <scope>NUCLEOTIDE SEQUENCE [LARGE SCALE GENOMIC DNA]</scope>
    <source>
        <strain evidence="2 3">CBS 13917</strain>
    </source>
</reference>
<evidence type="ECO:0000256" key="1">
    <source>
        <dbReference type="SAM" id="MobiDB-lite"/>
    </source>
</evidence>
<dbReference type="RefSeq" id="XP_066804686.1">
    <property type="nucleotide sequence ID" value="XM_066944763.1"/>
</dbReference>
<feature type="region of interest" description="Disordered" evidence="1">
    <location>
        <begin position="1"/>
        <end position="147"/>
    </location>
</feature>
<comment type="caution">
    <text evidence="2">The sequence shown here is derived from an EMBL/GenBank/DDBJ whole genome shotgun (WGS) entry which is preliminary data.</text>
</comment>
<feature type="region of interest" description="Disordered" evidence="1">
    <location>
        <begin position="169"/>
        <end position="202"/>
    </location>
</feature>
<dbReference type="AlphaFoldDB" id="A0AAW0Z2T7"/>
<organism evidence="2 3">
    <name type="scientific">Kwoniella newhampshirensis</name>
    <dbReference type="NCBI Taxonomy" id="1651941"/>
    <lineage>
        <taxon>Eukaryota</taxon>
        <taxon>Fungi</taxon>
        <taxon>Dikarya</taxon>
        <taxon>Basidiomycota</taxon>
        <taxon>Agaricomycotina</taxon>
        <taxon>Tremellomycetes</taxon>
        <taxon>Tremellales</taxon>
        <taxon>Cryptococcaceae</taxon>
        <taxon>Kwoniella</taxon>
    </lineage>
</organism>
<accession>A0AAW0Z2T7</accession>
<dbReference type="KEGG" id="kne:92178897"/>
<evidence type="ECO:0000313" key="2">
    <source>
        <dbReference type="EMBL" id="KAK8864390.1"/>
    </source>
</evidence>
<feature type="compositionally biased region" description="Acidic residues" evidence="1">
    <location>
        <begin position="124"/>
        <end position="147"/>
    </location>
</feature>
<protein>
    <submittedName>
        <fullName evidence="2">Uncharacterized protein</fullName>
    </submittedName>
</protein>
<feature type="region of interest" description="Disordered" evidence="1">
    <location>
        <begin position="225"/>
        <end position="259"/>
    </location>
</feature>